<dbReference type="EMBL" id="KN646222">
    <property type="protein sequence ID" value="KHN39720.1"/>
    <property type="molecule type" value="Genomic_DNA"/>
</dbReference>
<organism evidence="1">
    <name type="scientific">Glycine soja</name>
    <name type="common">Wild soybean</name>
    <dbReference type="NCBI Taxonomy" id="3848"/>
    <lineage>
        <taxon>Eukaryota</taxon>
        <taxon>Viridiplantae</taxon>
        <taxon>Streptophyta</taxon>
        <taxon>Embryophyta</taxon>
        <taxon>Tracheophyta</taxon>
        <taxon>Spermatophyta</taxon>
        <taxon>Magnoliopsida</taxon>
        <taxon>eudicotyledons</taxon>
        <taxon>Gunneridae</taxon>
        <taxon>Pentapetalae</taxon>
        <taxon>rosids</taxon>
        <taxon>fabids</taxon>
        <taxon>Fabales</taxon>
        <taxon>Fabaceae</taxon>
        <taxon>Papilionoideae</taxon>
        <taxon>50 kb inversion clade</taxon>
        <taxon>NPAAA clade</taxon>
        <taxon>indigoferoid/millettioid clade</taxon>
        <taxon>Phaseoleae</taxon>
        <taxon>Glycine</taxon>
        <taxon>Glycine subgen. Soja</taxon>
    </lineage>
</organism>
<dbReference type="PANTHER" id="PTHR33103">
    <property type="entry name" value="OS01G0153900 PROTEIN"/>
    <property type="match status" value="1"/>
</dbReference>
<name>A0A0B2S3A3_GLYSO</name>
<sequence>MLLSPRNPLEASYQGLKVKVDDTEPKKYFICHSCSKGSDLLLSSFEGARCSCRKLMQKKMELLEESKDEASVVDGIFVKGDAMFLIFDDLTVLRSSPSDSVQRPLQLGHKNFSSKMEEKYRDVGTKEINPLNVLQEDDAPKYWCGTVADKDNEGRTMISKKNDMLQYPAKNLKLFEPRCSDGAKEAGVGFMKRPCLFVVMDDLKVIPMTTTSSIEYLQKLEEENVELDDLVEIRKRLEALNLLRASLTSDKAAFTRSLFYLLKKWKCQRCIPFYGVYVCKKKRSRKKKVMEEKESER</sequence>
<dbReference type="Proteomes" id="UP000053555">
    <property type="component" value="Unassembled WGS sequence"/>
</dbReference>
<proteinExistence type="predicted"/>
<reference evidence="1" key="1">
    <citation type="submission" date="2014-07" db="EMBL/GenBank/DDBJ databases">
        <title>Identification of a novel salt tolerance gene in wild soybean by whole-genome sequencing.</title>
        <authorList>
            <person name="Lam H.-M."/>
            <person name="Qi X."/>
            <person name="Li M.-W."/>
            <person name="Liu X."/>
            <person name="Xie M."/>
            <person name="Ni M."/>
            <person name="Xu X."/>
        </authorList>
    </citation>
    <scope>NUCLEOTIDE SEQUENCE [LARGE SCALE GENOMIC DNA]</scope>
    <source>
        <tissue evidence="1">Root</tissue>
    </source>
</reference>
<reference evidence="2 3" key="2">
    <citation type="submission" date="2018-09" db="EMBL/GenBank/DDBJ databases">
        <title>A high-quality reference genome of wild soybean provides a powerful tool to mine soybean genomes.</title>
        <authorList>
            <person name="Xie M."/>
            <person name="Chung C.Y.L."/>
            <person name="Li M.-W."/>
            <person name="Wong F.-L."/>
            <person name="Chan T.-F."/>
            <person name="Lam H.-M."/>
        </authorList>
    </citation>
    <scope>NUCLEOTIDE SEQUENCE [LARGE SCALE GENOMIC DNA]</scope>
    <source>
        <strain evidence="3">cv. W05</strain>
        <tissue evidence="2">Hypocotyl of etiolated seedlings</tissue>
    </source>
</reference>
<evidence type="ECO:0000313" key="1">
    <source>
        <dbReference type="EMBL" id="KHN39720.1"/>
    </source>
</evidence>
<dbReference type="AlphaFoldDB" id="A0A0B2S3A3"/>
<gene>
    <name evidence="2" type="ORF">D0Y65_017068</name>
    <name evidence="1" type="ORF">glysoja_048063</name>
</gene>
<dbReference type="Pfam" id="PF05056">
    <property type="entry name" value="DUF674"/>
    <property type="match status" value="2"/>
</dbReference>
<dbReference type="Proteomes" id="UP000289340">
    <property type="component" value="Chromosome 7"/>
</dbReference>
<dbReference type="InterPro" id="IPR007750">
    <property type="entry name" value="DUF674"/>
</dbReference>
<evidence type="ECO:0000313" key="3">
    <source>
        <dbReference type="Proteomes" id="UP000289340"/>
    </source>
</evidence>
<dbReference type="EMBL" id="QZWG01000007">
    <property type="protein sequence ID" value="RZC01690.1"/>
    <property type="molecule type" value="Genomic_DNA"/>
</dbReference>
<accession>A0A0B2S3A3</accession>
<dbReference type="PANTHER" id="PTHR33103:SF93">
    <property type="entry name" value="DUF674 FAMILY PROTEIN"/>
    <property type="match status" value="1"/>
</dbReference>
<keyword evidence="3" id="KW-1185">Reference proteome</keyword>
<dbReference type="EMBL" id="QZWG01000007">
    <property type="protein sequence ID" value="RZC01691.1"/>
    <property type="molecule type" value="Genomic_DNA"/>
</dbReference>
<evidence type="ECO:0000313" key="2">
    <source>
        <dbReference type="EMBL" id="RZC01690.1"/>
    </source>
</evidence>
<protein>
    <submittedName>
        <fullName evidence="1">Uncharacterized protein</fullName>
    </submittedName>
</protein>